<name>A0AAD6PM56_9ROSI</name>
<keyword evidence="1" id="KW-0812">Transmembrane</keyword>
<protein>
    <submittedName>
        <fullName evidence="2">Uncharacterized protein</fullName>
    </submittedName>
</protein>
<proteinExistence type="predicted"/>
<keyword evidence="1" id="KW-0472">Membrane</keyword>
<dbReference type="Proteomes" id="UP001162972">
    <property type="component" value="Chromosome 18"/>
</dbReference>
<gene>
    <name evidence="2" type="ORF">OIU84_000223</name>
</gene>
<comment type="caution">
    <text evidence="2">The sequence shown here is derived from an EMBL/GenBank/DDBJ whole genome shotgun (WGS) entry which is preliminary data.</text>
</comment>
<accession>A0AAD6PM56</accession>
<evidence type="ECO:0000256" key="1">
    <source>
        <dbReference type="SAM" id="Phobius"/>
    </source>
</evidence>
<organism evidence="2 3">
    <name type="scientific">Salix udensis</name>
    <dbReference type="NCBI Taxonomy" id="889485"/>
    <lineage>
        <taxon>Eukaryota</taxon>
        <taxon>Viridiplantae</taxon>
        <taxon>Streptophyta</taxon>
        <taxon>Embryophyta</taxon>
        <taxon>Tracheophyta</taxon>
        <taxon>Spermatophyta</taxon>
        <taxon>Magnoliopsida</taxon>
        <taxon>eudicotyledons</taxon>
        <taxon>Gunneridae</taxon>
        <taxon>Pentapetalae</taxon>
        <taxon>rosids</taxon>
        <taxon>fabids</taxon>
        <taxon>Malpighiales</taxon>
        <taxon>Salicaceae</taxon>
        <taxon>Saliceae</taxon>
        <taxon>Salix</taxon>
    </lineage>
</organism>
<feature type="transmembrane region" description="Helical" evidence="1">
    <location>
        <begin position="27"/>
        <end position="44"/>
    </location>
</feature>
<reference evidence="2 3" key="1">
    <citation type="journal article" date="2023" name="Int. J. Mol. Sci.">
        <title>De Novo Assembly and Annotation of 11 Diverse Shrub Willow (Salix) Genomes Reveals Novel Gene Organization in Sex-Linked Regions.</title>
        <authorList>
            <person name="Hyden B."/>
            <person name="Feng K."/>
            <person name="Yates T.B."/>
            <person name="Jawdy S."/>
            <person name="Cereghino C."/>
            <person name="Smart L.B."/>
            <person name="Muchero W."/>
        </authorList>
    </citation>
    <scope>NUCLEOTIDE SEQUENCE [LARGE SCALE GENOMIC DNA]</scope>
    <source>
        <tissue evidence="2">Shoot tip</tissue>
    </source>
</reference>
<sequence length="104" mass="12422">MQNPSRLHCPTIPVFHLFLVTQIDLRAFHIALYSFCFFLFFFMVKLPKLWDLSSTWQLPLEPPLPLLGAETHLPRSSKQLPALGWQIQLHLFDQIRWYFPHLMF</sequence>
<keyword evidence="3" id="KW-1185">Reference proteome</keyword>
<evidence type="ECO:0000313" key="3">
    <source>
        <dbReference type="Proteomes" id="UP001162972"/>
    </source>
</evidence>
<dbReference type="AlphaFoldDB" id="A0AAD6PM56"/>
<dbReference type="EMBL" id="JAPFFJ010000001">
    <property type="protein sequence ID" value="KAJ6434936.1"/>
    <property type="molecule type" value="Genomic_DNA"/>
</dbReference>
<keyword evidence="1" id="KW-1133">Transmembrane helix</keyword>
<evidence type="ECO:0000313" key="2">
    <source>
        <dbReference type="EMBL" id="KAJ6434936.1"/>
    </source>
</evidence>